<evidence type="ECO:0000256" key="2">
    <source>
        <dbReference type="ARBA" id="ARBA00009618"/>
    </source>
</evidence>
<feature type="region of interest" description="Disordered" evidence="6">
    <location>
        <begin position="230"/>
        <end position="278"/>
    </location>
</feature>
<dbReference type="EMBL" id="JAHWGI010001227">
    <property type="protein sequence ID" value="KAK3925352.1"/>
    <property type="molecule type" value="Genomic_DNA"/>
</dbReference>
<keyword evidence="3" id="KW-0132">Cell division</keyword>
<feature type="compositionally biased region" description="Acidic residues" evidence="6">
    <location>
        <begin position="61"/>
        <end position="91"/>
    </location>
</feature>
<keyword evidence="8" id="KW-1185">Reference proteome</keyword>
<feature type="region of interest" description="Disordered" evidence="6">
    <location>
        <begin position="309"/>
        <end position="351"/>
    </location>
</feature>
<dbReference type="Pfam" id="PF15243">
    <property type="entry name" value="ANAPC15"/>
    <property type="match status" value="1"/>
</dbReference>
<feature type="region of interest" description="Disordered" evidence="6">
    <location>
        <begin position="123"/>
        <end position="193"/>
    </location>
</feature>
<reference evidence="7" key="2">
    <citation type="journal article" date="2023" name="BMC Genomics">
        <title>Pest status, molecular evolution, and epigenetic factors derived from the genome assembly of Frankliniella fusca, a thysanopteran phytovirus vector.</title>
        <authorList>
            <person name="Catto M.A."/>
            <person name="Labadie P.E."/>
            <person name="Jacobson A.L."/>
            <person name="Kennedy G.G."/>
            <person name="Srinivasan R."/>
            <person name="Hunt B.G."/>
        </authorList>
    </citation>
    <scope>NUCLEOTIDE SEQUENCE</scope>
    <source>
        <strain evidence="7">PL_HMW_Pooled</strain>
    </source>
</reference>
<evidence type="ECO:0000256" key="3">
    <source>
        <dbReference type="ARBA" id="ARBA00022618"/>
    </source>
</evidence>
<feature type="region of interest" description="Disordered" evidence="6">
    <location>
        <begin position="51"/>
        <end position="111"/>
    </location>
</feature>
<protein>
    <submittedName>
        <fullName evidence="7">Anaphase-promoting complex subunit 15</fullName>
    </submittedName>
</protein>
<dbReference type="GO" id="GO:0051301">
    <property type="term" value="P:cell division"/>
    <property type="evidence" value="ECO:0007669"/>
    <property type="project" value="UniProtKB-KW"/>
</dbReference>
<dbReference type="PANTHER" id="PTHR22526:SF2">
    <property type="entry name" value="ANAPHASE PROMOTING COMPLEX C SUBUNIT 15, PSEUDOGENE-RELATED"/>
    <property type="match status" value="1"/>
</dbReference>
<feature type="compositionally biased region" description="Polar residues" evidence="6">
    <location>
        <begin position="257"/>
        <end position="270"/>
    </location>
</feature>
<accession>A0AAE1HQ16</accession>
<keyword evidence="4" id="KW-0498">Mitosis</keyword>
<evidence type="ECO:0000313" key="8">
    <source>
        <dbReference type="Proteomes" id="UP001219518"/>
    </source>
</evidence>
<dbReference type="AlphaFoldDB" id="A0AAE1HQ16"/>
<dbReference type="Proteomes" id="UP001219518">
    <property type="component" value="Unassembled WGS sequence"/>
</dbReference>
<evidence type="ECO:0000256" key="6">
    <source>
        <dbReference type="SAM" id="MobiDB-lite"/>
    </source>
</evidence>
<evidence type="ECO:0000256" key="1">
    <source>
        <dbReference type="ARBA" id="ARBA00004906"/>
    </source>
</evidence>
<comment type="caution">
    <text evidence="7">The sequence shown here is derived from an EMBL/GenBank/DDBJ whole genome shotgun (WGS) entry which is preliminary data.</text>
</comment>
<comment type="pathway">
    <text evidence="1">Protein modification; protein ubiquitination.</text>
</comment>
<gene>
    <name evidence="7" type="ORF">KUF71_013559</name>
</gene>
<dbReference type="GO" id="GO:0090266">
    <property type="term" value="P:regulation of mitotic cell cycle spindle assembly checkpoint"/>
    <property type="evidence" value="ECO:0007669"/>
    <property type="project" value="InterPro"/>
</dbReference>
<comment type="similarity">
    <text evidence="2">Belongs to the APC15 family.</text>
</comment>
<organism evidence="7 8">
    <name type="scientific">Frankliniella fusca</name>
    <dbReference type="NCBI Taxonomy" id="407009"/>
    <lineage>
        <taxon>Eukaryota</taxon>
        <taxon>Metazoa</taxon>
        <taxon>Ecdysozoa</taxon>
        <taxon>Arthropoda</taxon>
        <taxon>Hexapoda</taxon>
        <taxon>Insecta</taxon>
        <taxon>Pterygota</taxon>
        <taxon>Neoptera</taxon>
        <taxon>Paraneoptera</taxon>
        <taxon>Thysanoptera</taxon>
        <taxon>Terebrantia</taxon>
        <taxon>Thripoidea</taxon>
        <taxon>Thripidae</taxon>
        <taxon>Frankliniella</taxon>
    </lineage>
</organism>
<feature type="compositionally biased region" description="Low complexity" evidence="6">
    <location>
        <begin position="315"/>
        <end position="335"/>
    </location>
</feature>
<evidence type="ECO:0000256" key="4">
    <source>
        <dbReference type="ARBA" id="ARBA00022776"/>
    </source>
</evidence>
<keyword evidence="5" id="KW-0131">Cell cycle</keyword>
<dbReference type="PANTHER" id="PTHR22526">
    <property type="entry name" value="ANAPHASE PROMOTING COMPLEX C SUBUNIT 15, PSEUDOGENE-RELATED"/>
    <property type="match status" value="1"/>
</dbReference>
<reference evidence="7" key="1">
    <citation type="submission" date="2021-07" db="EMBL/GenBank/DDBJ databases">
        <authorList>
            <person name="Catto M.A."/>
            <person name="Jacobson A."/>
            <person name="Kennedy G."/>
            <person name="Labadie P."/>
            <person name="Hunt B.G."/>
            <person name="Srinivasan R."/>
        </authorList>
    </citation>
    <scope>NUCLEOTIDE SEQUENCE</scope>
    <source>
        <strain evidence="7">PL_HMW_Pooled</strain>
        <tissue evidence="7">Head</tissue>
    </source>
</reference>
<dbReference type="InterPro" id="IPR026182">
    <property type="entry name" value="ANAPC15"/>
</dbReference>
<dbReference type="GO" id="GO:0005680">
    <property type="term" value="C:anaphase-promoting complex"/>
    <property type="evidence" value="ECO:0007669"/>
    <property type="project" value="InterPro"/>
</dbReference>
<evidence type="ECO:0000256" key="5">
    <source>
        <dbReference type="ARBA" id="ARBA00023306"/>
    </source>
</evidence>
<sequence>MSIPLFPSLRPNLVGPFWCELDPPIDEEAEILQLEREQREWKDGVSQMFANVSPIGKMNQDADDDDLDDMGDDEDDTTSSDDGDDMDDDNDVPGMFRIHDNLSPSPDVAAAVGGLVPTSQAASTFSARTTGEDSNESSSSSESSVTVTLNRVGGENADLSAGNSAPTTHPVPRPARMIVGTHVPAARPGMPQQPVRLAFISTTDQTEGRQQSSLGSVSPTSRAYIDAALQSPTGQFHLDIPDDDDDTDDDIPDRAAPSQSQRTGRSQSARTFPGPVSDQLRRYQQMMAAGSIRPSLSSTQIDSLIESMHQRAHAARAAALTPPSTSTSEVVTQSTEESDTDGSLIPHQGGV</sequence>
<name>A0AAE1HQ16_9NEOP</name>
<evidence type="ECO:0000313" key="7">
    <source>
        <dbReference type="EMBL" id="KAK3925352.1"/>
    </source>
</evidence>
<proteinExistence type="inferred from homology"/>
<feature type="compositionally biased region" description="Acidic residues" evidence="6">
    <location>
        <begin position="241"/>
        <end position="251"/>
    </location>
</feature>